<dbReference type="PRINTS" id="PR00625">
    <property type="entry name" value="JDOMAIN"/>
</dbReference>
<name>A0AAD2G1B7_9STRA</name>
<dbReference type="CDD" id="cd06257">
    <property type="entry name" value="DnaJ"/>
    <property type="match status" value="1"/>
</dbReference>
<feature type="repeat" description="TPR" evidence="3">
    <location>
        <begin position="76"/>
        <end position="109"/>
    </location>
</feature>
<evidence type="ECO:0000256" key="4">
    <source>
        <dbReference type="SAM" id="MobiDB-lite"/>
    </source>
</evidence>
<dbReference type="EMBL" id="CAKOGP040001980">
    <property type="protein sequence ID" value="CAJ1958824.1"/>
    <property type="molecule type" value="Genomic_DNA"/>
</dbReference>
<feature type="compositionally biased region" description="Gly residues" evidence="4">
    <location>
        <begin position="524"/>
        <end position="537"/>
    </location>
</feature>
<dbReference type="InterPro" id="IPR011990">
    <property type="entry name" value="TPR-like_helical_dom_sf"/>
</dbReference>
<dbReference type="Proteomes" id="UP001295423">
    <property type="component" value="Unassembled WGS sequence"/>
</dbReference>
<evidence type="ECO:0000256" key="2">
    <source>
        <dbReference type="ARBA" id="ARBA00022803"/>
    </source>
</evidence>
<dbReference type="Pfam" id="PF13432">
    <property type="entry name" value="TPR_16"/>
    <property type="match status" value="1"/>
</dbReference>
<dbReference type="PANTHER" id="PTHR45188:SF2">
    <property type="entry name" value="DNAJ HOMOLOG SUBFAMILY C MEMBER 7"/>
    <property type="match status" value="1"/>
</dbReference>
<dbReference type="PROSITE" id="PS50005">
    <property type="entry name" value="TPR"/>
    <property type="match status" value="4"/>
</dbReference>
<dbReference type="Gene3D" id="1.10.287.110">
    <property type="entry name" value="DnaJ domain"/>
    <property type="match status" value="1"/>
</dbReference>
<dbReference type="Pfam" id="PF13181">
    <property type="entry name" value="TPR_8"/>
    <property type="match status" value="1"/>
</dbReference>
<sequence length="544" mass="61537">MQARPVTRFTIADVIDLLRKKRKTALERDRSIEVPVPSKPFMMNSLRRVALVSLVYFAASVGAQQEARNDINSWSPGKLRSRGDEALSLRNYDEALQLIRKAAELEPENGINHFKLFRVQSRMRKHSDALGSITKAVELDPSNNSYRKSKAKLLKQLGQCDIAVNELKSIQGDDSEEYTKLYEEASQCESDILHAGHAMLNEDYYSASQYYQRAISQVEQASDLLFLKAEALYHHGDYYGVISDTGQVLKQHAQNLEAYRLRGDAYGRLGEHDSAIQHYREALKFDPEHKGCKEGHKFIKKIEKKRKKGDDAYDNGNFSDAIQFYTQAMEIDPTHTAFNRPTQLKIVKAYSRLGNHQKALAAASKHIEEEESLEGLWALGDAQTHAEQFEDAVRTFSQAYENAPDGEMKQQAKKKVQEAQVALKQSKEKNYYKILGLPRTASKKEIKSAYRKLALKWHPDKNPDNLEEAEKMFADIGEAYEVLSDDEMKAKYDRGEDVFDNQGGGGGGGGHHFDPRMFFNQQFHGGGGGQRRGGGGQQFHFKMG</sequence>
<evidence type="ECO:0000259" key="5">
    <source>
        <dbReference type="PROSITE" id="PS50076"/>
    </source>
</evidence>
<reference evidence="6" key="1">
    <citation type="submission" date="2023-08" db="EMBL/GenBank/DDBJ databases">
        <authorList>
            <person name="Audoor S."/>
            <person name="Bilcke G."/>
        </authorList>
    </citation>
    <scope>NUCLEOTIDE SEQUENCE</scope>
</reference>
<evidence type="ECO:0000256" key="3">
    <source>
        <dbReference type="PROSITE-ProRule" id="PRU00339"/>
    </source>
</evidence>
<accession>A0AAD2G1B7</accession>
<dbReference type="SMART" id="SM00028">
    <property type="entry name" value="TPR"/>
    <property type="match status" value="6"/>
</dbReference>
<dbReference type="Gene3D" id="1.25.40.10">
    <property type="entry name" value="Tetratricopeptide repeat domain"/>
    <property type="match status" value="1"/>
</dbReference>
<feature type="domain" description="J" evidence="5">
    <location>
        <begin position="430"/>
        <end position="496"/>
    </location>
</feature>
<dbReference type="Pfam" id="PF00515">
    <property type="entry name" value="TPR_1"/>
    <property type="match status" value="1"/>
</dbReference>
<dbReference type="PANTHER" id="PTHR45188">
    <property type="entry name" value="DNAJ PROTEIN P58IPK HOMOLOG"/>
    <property type="match status" value="1"/>
</dbReference>
<keyword evidence="2 3" id="KW-0802">TPR repeat</keyword>
<dbReference type="InterPro" id="IPR019734">
    <property type="entry name" value="TPR_rpt"/>
</dbReference>
<dbReference type="FunFam" id="1.10.287.110:FF:000055">
    <property type="entry name" value="DnaJ subfamily C member 7"/>
    <property type="match status" value="1"/>
</dbReference>
<dbReference type="InterPro" id="IPR001623">
    <property type="entry name" value="DnaJ_domain"/>
</dbReference>
<comment type="caution">
    <text evidence="6">The sequence shown here is derived from an EMBL/GenBank/DDBJ whole genome shotgun (WGS) entry which is preliminary data.</text>
</comment>
<dbReference type="AlphaFoldDB" id="A0AAD2G1B7"/>
<dbReference type="PROSITE" id="PS50076">
    <property type="entry name" value="DNAJ_2"/>
    <property type="match status" value="1"/>
</dbReference>
<keyword evidence="7" id="KW-1185">Reference proteome</keyword>
<evidence type="ECO:0000313" key="7">
    <source>
        <dbReference type="Proteomes" id="UP001295423"/>
    </source>
</evidence>
<dbReference type="PROSITE" id="PS00636">
    <property type="entry name" value="DNAJ_1"/>
    <property type="match status" value="1"/>
</dbReference>
<dbReference type="SUPFAM" id="SSF46565">
    <property type="entry name" value="Chaperone J-domain"/>
    <property type="match status" value="1"/>
</dbReference>
<feature type="region of interest" description="Disordered" evidence="4">
    <location>
        <begin position="524"/>
        <end position="544"/>
    </location>
</feature>
<feature type="repeat" description="TPR" evidence="3">
    <location>
        <begin position="373"/>
        <end position="406"/>
    </location>
</feature>
<organism evidence="6 7">
    <name type="scientific">Cylindrotheca closterium</name>
    <dbReference type="NCBI Taxonomy" id="2856"/>
    <lineage>
        <taxon>Eukaryota</taxon>
        <taxon>Sar</taxon>
        <taxon>Stramenopiles</taxon>
        <taxon>Ochrophyta</taxon>
        <taxon>Bacillariophyta</taxon>
        <taxon>Bacillariophyceae</taxon>
        <taxon>Bacillariophycidae</taxon>
        <taxon>Bacillariales</taxon>
        <taxon>Bacillariaceae</taxon>
        <taxon>Cylindrotheca</taxon>
    </lineage>
</organism>
<proteinExistence type="predicted"/>
<dbReference type="SUPFAM" id="SSF48452">
    <property type="entry name" value="TPR-like"/>
    <property type="match status" value="2"/>
</dbReference>
<dbReference type="SMART" id="SM00271">
    <property type="entry name" value="DnaJ"/>
    <property type="match status" value="1"/>
</dbReference>
<dbReference type="Pfam" id="PF00226">
    <property type="entry name" value="DnaJ"/>
    <property type="match status" value="1"/>
</dbReference>
<keyword evidence="1" id="KW-0677">Repeat</keyword>
<evidence type="ECO:0000256" key="1">
    <source>
        <dbReference type="ARBA" id="ARBA00022737"/>
    </source>
</evidence>
<protein>
    <recommendedName>
        <fullName evidence="5">J domain-containing protein</fullName>
    </recommendedName>
</protein>
<feature type="repeat" description="TPR" evidence="3">
    <location>
        <begin position="256"/>
        <end position="289"/>
    </location>
</feature>
<gene>
    <name evidence="6" type="ORF">CYCCA115_LOCUS17369</name>
</gene>
<evidence type="ECO:0000313" key="6">
    <source>
        <dbReference type="EMBL" id="CAJ1958824.1"/>
    </source>
</evidence>
<dbReference type="InterPro" id="IPR036869">
    <property type="entry name" value="J_dom_sf"/>
</dbReference>
<dbReference type="PROSITE" id="PS50293">
    <property type="entry name" value="TPR_REGION"/>
    <property type="match status" value="1"/>
</dbReference>
<feature type="repeat" description="TPR" evidence="3">
    <location>
        <begin position="302"/>
        <end position="335"/>
    </location>
</feature>
<dbReference type="InterPro" id="IPR018253">
    <property type="entry name" value="DnaJ_domain_CS"/>
</dbReference>